<protein>
    <submittedName>
        <fullName evidence="2">Uncharacterized protein</fullName>
    </submittedName>
</protein>
<evidence type="ECO:0000313" key="3">
    <source>
        <dbReference type="Proteomes" id="UP001066276"/>
    </source>
</evidence>
<feature type="compositionally biased region" description="Basic and acidic residues" evidence="1">
    <location>
        <begin position="60"/>
        <end position="79"/>
    </location>
</feature>
<evidence type="ECO:0000313" key="2">
    <source>
        <dbReference type="EMBL" id="KAJ1156210.1"/>
    </source>
</evidence>
<gene>
    <name evidence="2" type="ORF">NDU88_008934</name>
</gene>
<accession>A0AAV7RW43</accession>
<proteinExistence type="predicted"/>
<keyword evidence="3" id="KW-1185">Reference proteome</keyword>
<feature type="region of interest" description="Disordered" evidence="1">
    <location>
        <begin position="60"/>
        <end position="146"/>
    </location>
</feature>
<dbReference type="EMBL" id="JANPWB010000009">
    <property type="protein sequence ID" value="KAJ1156210.1"/>
    <property type="molecule type" value="Genomic_DNA"/>
</dbReference>
<sequence length="146" mass="16641">MAYYAEEDKFFQVEAEEPYENQMDERLVLALDHHLQDSVNQALIEALKPFTQPLVRFGQRELMGRTSDDRVTDNPDVNRSKSVPRAPRSSMEMLSQVASSVLRDHEYEQDITDTPGVGSSQGLMRPEDSESYPSHSSDSEKTFDEP</sequence>
<comment type="caution">
    <text evidence="2">The sequence shown here is derived from an EMBL/GenBank/DDBJ whole genome shotgun (WGS) entry which is preliminary data.</text>
</comment>
<dbReference type="AlphaFoldDB" id="A0AAV7RW43"/>
<evidence type="ECO:0000256" key="1">
    <source>
        <dbReference type="SAM" id="MobiDB-lite"/>
    </source>
</evidence>
<feature type="compositionally biased region" description="Basic and acidic residues" evidence="1">
    <location>
        <begin position="137"/>
        <end position="146"/>
    </location>
</feature>
<dbReference type="Proteomes" id="UP001066276">
    <property type="component" value="Chromosome 5"/>
</dbReference>
<organism evidence="2 3">
    <name type="scientific">Pleurodeles waltl</name>
    <name type="common">Iberian ribbed newt</name>
    <dbReference type="NCBI Taxonomy" id="8319"/>
    <lineage>
        <taxon>Eukaryota</taxon>
        <taxon>Metazoa</taxon>
        <taxon>Chordata</taxon>
        <taxon>Craniata</taxon>
        <taxon>Vertebrata</taxon>
        <taxon>Euteleostomi</taxon>
        <taxon>Amphibia</taxon>
        <taxon>Batrachia</taxon>
        <taxon>Caudata</taxon>
        <taxon>Salamandroidea</taxon>
        <taxon>Salamandridae</taxon>
        <taxon>Pleurodelinae</taxon>
        <taxon>Pleurodeles</taxon>
    </lineage>
</organism>
<reference evidence="2" key="1">
    <citation type="journal article" date="2022" name="bioRxiv">
        <title>Sequencing and chromosome-scale assembly of the giantPleurodeles waltlgenome.</title>
        <authorList>
            <person name="Brown T."/>
            <person name="Elewa A."/>
            <person name="Iarovenko S."/>
            <person name="Subramanian E."/>
            <person name="Araus A.J."/>
            <person name="Petzold A."/>
            <person name="Susuki M."/>
            <person name="Suzuki K.-i.T."/>
            <person name="Hayashi T."/>
            <person name="Toyoda A."/>
            <person name="Oliveira C."/>
            <person name="Osipova E."/>
            <person name="Leigh N.D."/>
            <person name="Simon A."/>
            <person name="Yun M.H."/>
        </authorList>
    </citation>
    <scope>NUCLEOTIDE SEQUENCE</scope>
    <source>
        <strain evidence="2">20211129_DDA</strain>
        <tissue evidence="2">Liver</tissue>
    </source>
</reference>
<name>A0AAV7RW43_PLEWA</name>